<comment type="caution">
    <text evidence="1">The sequence shown here is derived from an EMBL/GenBank/DDBJ whole genome shotgun (WGS) entry which is preliminary data.</text>
</comment>
<name>A0A9Q0ANB8_9PEZI</name>
<evidence type="ECO:0000313" key="1">
    <source>
        <dbReference type="EMBL" id="KAI1866587.1"/>
    </source>
</evidence>
<dbReference type="Proteomes" id="UP000829685">
    <property type="component" value="Unassembled WGS sequence"/>
</dbReference>
<protein>
    <submittedName>
        <fullName evidence="1">Uncharacterized protein</fullName>
    </submittedName>
</protein>
<dbReference type="AlphaFoldDB" id="A0A9Q0ANB8"/>
<dbReference type="EMBL" id="JAFIMR010000020">
    <property type="protein sequence ID" value="KAI1866587.1"/>
    <property type="molecule type" value="Genomic_DNA"/>
</dbReference>
<gene>
    <name evidence="1" type="ORF">JX265_007888</name>
</gene>
<organism evidence="1 2">
    <name type="scientific">Neoarthrinium moseri</name>
    <dbReference type="NCBI Taxonomy" id="1658444"/>
    <lineage>
        <taxon>Eukaryota</taxon>
        <taxon>Fungi</taxon>
        <taxon>Dikarya</taxon>
        <taxon>Ascomycota</taxon>
        <taxon>Pezizomycotina</taxon>
        <taxon>Sordariomycetes</taxon>
        <taxon>Xylariomycetidae</taxon>
        <taxon>Amphisphaeriales</taxon>
        <taxon>Apiosporaceae</taxon>
        <taxon>Neoarthrinium</taxon>
    </lineage>
</organism>
<evidence type="ECO:0000313" key="2">
    <source>
        <dbReference type="Proteomes" id="UP000829685"/>
    </source>
</evidence>
<reference evidence="1" key="1">
    <citation type="submission" date="2021-03" db="EMBL/GenBank/DDBJ databases">
        <title>Revisited historic fungal species revealed as producer of novel bioactive compounds through whole genome sequencing and comparative genomics.</title>
        <authorList>
            <person name="Vignolle G.A."/>
            <person name="Hochenegger N."/>
            <person name="Mach R.L."/>
            <person name="Mach-Aigner A.R."/>
            <person name="Javad Rahimi M."/>
            <person name="Salim K.A."/>
            <person name="Chan C.M."/>
            <person name="Lim L.B.L."/>
            <person name="Cai F."/>
            <person name="Druzhinina I.S."/>
            <person name="U'Ren J.M."/>
            <person name="Derntl C."/>
        </authorList>
    </citation>
    <scope>NUCLEOTIDE SEQUENCE</scope>
    <source>
        <strain evidence="1">TUCIM 5799</strain>
    </source>
</reference>
<keyword evidence="2" id="KW-1185">Reference proteome</keyword>
<accession>A0A9Q0ANB8</accession>
<proteinExistence type="predicted"/>
<sequence>MPSVTSLSQQLFRNVGPLTTTFTAPASCATQSAVALAPVDQPAIAAWLDGCGIRSVGDCLPNGQTVDNVYASDLATYSANDFLYYSPGVICPASWTTVGVAVKDDKGSVSVTGIYEPAAQVTATPGATSLVTPAQNPPPNIFVEGLDLGETAIACCPESFAPDGFGACFSNVPVTRYTATTGCQRSPFSDIYTFAPATFIWNGTTVTATVFTVTSADGNGFSSSTTTFQSKDLTAYTGLWQYPMVTLVHKSNDPTPTAAGTSATTKSSAATRSNYFIGIGPFF</sequence>